<comment type="subcellular location">
    <subcellularLocation>
        <location evidence="1 8">Cell outer membrane</location>
        <topology evidence="1 8">Multi-pass membrane protein</topology>
    </subcellularLocation>
</comment>
<evidence type="ECO:0000313" key="11">
    <source>
        <dbReference type="EMBL" id="MFD0984204.1"/>
    </source>
</evidence>
<evidence type="ECO:0000256" key="5">
    <source>
        <dbReference type="ARBA" id="ARBA00022729"/>
    </source>
</evidence>
<dbReference type="EMBL" id="JBHTIZ010000016">
    <property type="protein sequence ID" value="MFD0984204.1"/>
    <property type="molecule type" value="Genomic_DNA"/>
</dbReference>
<evidence type="ECO:0000256" key="7">
    <source>
        <dbReference type="ARBA" id="ARBA00023237"/>
    </source>
</evidence>
<keyword evidence="2 8" id="KW-0813">Transport</keyword>
<comment type="caution">
    <text evidence="11">The sequence shown here is derived from an EMBL/GenBank/DDBJ whole genome shotgun (WGS) entry which is preliminary data.</text>
</comment>
<feature type="signal peptide" evidence="9">
    <location>
        <begin position="1"/>
        <end position="21"/>
    </location>
</feature>
<dbReference type="PANTHER" id="PTHR30069:SF29">
    <property type="entry name" value="HEMOGLOBIN AND HEMOGLOBIN-HAPTOGLOBIN-BINDING PROTEIN 1-RELATED"/>
    <property type="match status" value="1"/>
</dbReference>
<dbReference type="PROSITE" id="PS52016">
    <property type="entry name" value="TONB_DEPENDENT_REC_3"/>
    <property type="match status" value="1"/>
</dbReference>
<dbReference type="InterPro" id="IPR039426">
    <property type="entry name" value="TonB-dep_rcpt-like"/>
</dbReference>
<dbReference type="PANTHER" id="PTHR30069">
    <property type="entry name" value="TONB-DEPENDENT OUTER MEMBRANE RECEPTOR"/>
    <property type="match status" value="1"/>
</dbReference>
<evidence type="ECO:0000256" key="3">
    <source>
        <dbReference type="ARBA" id="ARBA00022452"/>
    </source>
</evidence>
<dbReference type="Pfam" id="PF07715">
    <property type="entry name" value="Plug"/>
    <property type="match status" value="1"/>
</dbReference>
<evidence type="ECO:0000256" key="2">
    <source>
        <dbReference type="ARBA" id="ARBA00022448"/>
    </source>
</evidence>
<keyword evidence="12" id="KW-1185">Reference proteome</keyword>
<keyword evidence="4 8" id="KW-0812">Transmembrane</keyword>
<keyword evidence="5 9" id="KW-0732">Signal</keyword>
<dbReference type="SUPFAM" id="SSF56935">
    <property type="entry name" value="Porins"/>
    <property type="match status" value="1"/>
</dbReference>
<feature type="chain" id="PRO_5046243450" evidence="9">
    <location>
        <begin position="22"/>
        <end position="651"/>
    </location>
</feature>
<evidence type="ECO:0000313" key="12">
    <source>
        <dbReference type="Proteomes" id="UP001597051"/>
    </source>
</evidence>
<dbReference type="RefSeq" id="WP_379759654.1">
    <property type="nucleotide sequence ID" value="NZ_JBHSYB010000068.1"/>
</dbReference>
<dbReference type="Proteomes" id="UP001597051">
    <property type="component" value="Unassembled WGS sequence"/>
</dbReference>
<feature type="domain" description="TonB-dependent receptor plug" evidence="10">
    <location>
        <begin position="48"/>
        <end position="156"/>
    </location>
</feature>
<keyword evidence="7 8" id="KW-0998">Cell outer membrane</keyword>
<organism evidence="11 12">
    <name type="scientific">Flavobacterium myungsuense</name>
    <dbReference type="NCBI Taxonomy" id="651823"/>
    <lineage>
        <taxon>Bacteria</taxon>
        <taxon>Pseudomonadati</taxon>
        <taxon>Bacteroidota</taxon>
        <taxon>Flavobacteriia</taxon>
        <taxon>Flavobacteriales</taxon>
        <taxon>Flavobacteriaceae</taxon>
        <taxon>Flavobacterium</taxon>
    </lineage>
</organism>
<dbReference type="Gene3D" id="2.40.170.20">
    <property type="entry name" value="TonB-dependent receptor, beta-barrel domain"/>
    <property type="match status" value="1"/>
</dbReference>
<dbReference type="Gene3D" id="2.170.130.10">
    <property type="entry name" value="TonB-dependent receptor, plug domain"/>
    <property type="match status" value="1"/>
</dbReference>
<reference evidence="12" key="1">
    <citation type="journal article" date="2019" name="Int. J. Syst. Evol. Microbiol.">
        <title>The Global Catalogue of Microorganisms (GCM) 10K type strain sequencing project: providing services to taxonomists for standard genome sequencing and annotation.</title>
        <authorList>
            <consortium name="The Broad Institute Genomics Platform"/>
            <consortium name="The Broad Institute Genome Sequencing Center for Infectious Disease"/>
            <person name="Wu L."/>
            <person name="Ma J."/>
        </authorList>
    </citation>
    <scope>NUCLEOTIDE SEQUENCE [LARGE SCALE GENOMIC DNA]</scope>
    <source>
        <strain evidence="12">CECT 7649</strain>
    </source>
</reference>
<gene>
    <name evidence="11" type="ORF">ACFQ0S_06885</name>
</gene>
<evidence type="ECO:0000256" key="9">
    <source>
        <dbReference type="SAM" id="SignalP"/>
    </source>
</evidence>
<accession>A0ABW3J1J3</accession>
<name>A0ABW3J1J3_9FLAO</name>
<evidence type="ECO:0000256" key="1">
    <source>
        <dbReference type="ARBA" id="ARBA00004571"/>
    </source>
</evidence>
<evidence type="ECO:0000256" key="4">
    <source>
        <dbReference type="ARBA" id="ARBA00022692"/>
    </source>
</evidence>
<evidence type="ECO:0000256" key="8">
    <source>
        <dbReference type="PROSITE-ProRule" id="PRU01360"/>
    </source>
</evidence>
<keyword evidence="6 8" id="KW-0472">Membrane</keyword>
<evidence type="ECO:0000256" key="6">
    <source>
        <dbReference type="ARBA" id="ARBA00023136"/>
    </source>
</evidence>
<keyword evidence="3 8" id="KW-1134">Transmembrane beta strand</keyword>
<dbReference type="InterPro" id="IPR036942">
    <property type="entry name" value="Beta-barrel_TonB_sf"/>
</dbReference>
<evidence type="ECO:0000259" key="10">
    <source>
        <dbReference type="Pfam" id="PF07715"/>
    </source>
</evidence>
<dbReference type="InterPro" id="IPR037066">
    <property type="entry name" value="Plug_dom_sf"/>
</dbReference>
<keyword evidence="11" id="KW-0675">Receptor</keyword>
<protein>
    <submittedName>
        <fullName evidence="11">TonB-dependent receptor plug domain-containing protein</fullName>
    </submittedName>
</protein>
<dbReference type="InterPro" id="IPR012910">
    <property type="entry name" value="Plug_dom"/>
</dbReference>
<comment type="similarity">
    <text evidence="8">Belongs to the TonB-dependent receptor family.</text>
</comment>
<proteinExistence type="inferred from homology"/>
<sequence length="651" mass="72790">MNKKNVRIGALCVLMTTCAFAQQKESLISKNDLDEVVVSDSKFALEKEKSGKVITKITAEDLKNKSGQSIASILSTAVGVEINGNQSVAGKNLGYYIRGGKNSQVLILIDGIPVTDASGINFQYDLNLLPVDQVESIEIMKGAASTLYGSGAATGIINIILKKSSKKEIEGSAYISIGTNNTALTKKTSGQDMNQGFSIGGNTNKVTYFTSLNSTEIRGMSQITPPNENVKYEEDRFSRLNYLLKLGCIASEKLTIDFFGNFDRINNDFDGTFDNTETNDTDLNSSKSEQIRFGFMPKYKYDKGIFVLNSGFTKIGRSYNDFNSFSNTVGFSQYDSRSINVDGYNKYQFSKSFFLVAGAQYQFHDMKSETPYSSIAKENTKFNMIDPYFTGIYSSDFGLNINSGARLNIHSQYGNQLVYNLNPSYDFKSFPLKVLASYSTAFVTPSLYQLYSEYGNKDLTPEKNSTVEAGFELQFLNKKVILNTVGFYREQTNFIGFYTNPVTYASNYVNINGKNNAKGIETELSLALNEKIKLNSNYTFTQVDEALDRLIPKHKVNSALDFYISSRTFFTVSYQYVDSRNDAFFDGFTYTTQKVTLGSYQLLNSSIRYELMKSRITLFGAVTNIFNADFVENIGYNTRGRNFKLGLNINL</sequence>